<keyword evidence="3" id="KW-0472">Membrane</keyword>
<keyword evidence="5" id="KW-0449">Lipoprotein</keyword>
<feature type="chain" id="PRO_5039457372" evidence="6">
    <location>
        <begin position="22"/>
        <end position="535"/>
    </location>
</feature>
<dbReference type="SUPFAM" id="SSF53850">
    <property type="entry name" value="Periplasmic binding protein-like II"/>
    <property type="match status" value="1"/>
</dbReference>
<name>A0A561DCB5_9BACI</name>
<accession>A0A561DCB5</accession>
<keyword evidence="1" id="KW-1003">Cell membrane</keyword>
<evidence type="ECO:0000313" key="8">
    <source>
        <dbReference type="Proteomes" id="UP000319671"/>
    </source>
</evidence>
<feature type="signal peptide" evidence="6">
    <location>
        <begin position="1"/>
        <end position="21"/>
    </location>
</feature>
<evidence type="ECO:0000256" key="6">
    <source>
        <dbReference type="SAM" id="SignalP"/>
    </source>
</evidence>
<evidence type="ECO:0000256" key="2">
    <source>
        <dbReference type="ARBA" id="ARBA00022729"/>
    </source>
</evidence>
<dbReference type="PANTHER" id="PTHR43649">
    <property type="entry name" value="ARABINOSE-BINDING PROTEIN-RELATED"/>
    <property type="match status" value="1"/>
</dbReference>
<keyword evidence="8" id="KW-1185">Reference proteome</keyword>
<evidence type="ECO:0000256" key="5">
    <source>
        <dbReference type="ARBA" id="ARBA00023288"/>
    </source>
</evidence>
<dbReference type="Gene3D" id="3.40.190.10">
    <property type="entry name" value="Periplasmic binding protein-like II"/>
    <property type="match status" value="2"/>
</dbReference>
<dbReference type="PANTHER" id="PTHR43649:SF33">
    <property type="entry name" value="POLYGALACTURONAN_RHAMNOGALACTURONAN-BINDING PROTEIN YTCQ"/>
    <property type="match status" value="1"/>
</dbReference>
<evidence type="ECO:0000313" key="7">
    <source>
        <dbReference type="EMBL" id="TWE01031.1"/>
    </source>
</evidence>
<dbReference type="AlphaFoldDB" id="A0A561DCB5"/>
<dbReference type="RefSeq" id="WP_144565572.1">
    <property type="nucleotide sequence ID" value="NZ_VIVN01000006.1"/>
</dbReference>
<keyword evidence="4" id="KW-0564">Palmitate</keyword>
<evidence type="ECO:0000256" key="4">
    <source>
        <dbReference type="ARBA" id="ARBA00023139"/>
    </source>
</evidence>
<dbReference type="CDD" id="cd13581">
    <property type="entry name" value="PBP2_AlgQ_like_2"/>
    <property type="match status" value="1"/>
</dbReference>
<proteinExistence type="predicted"/>
<sequence>MKKSWFTKSLVLSIGLSTILAGCSSDKSASEETKKVNVKMNATGLPIVDKTIKLNFVSPKSSLAPNFADMTIFKELQKTTNVQIKWNNIPGDGYQEKKNLLLASGDLPDAFYNSGFSDLDIQKYAKDGTIVPLDDLIDKYMPNLKKRLEERPDLKKVITAPDGHIYSLPRAEEMDLVGLPNTMYINKKWLDKLGLKMPTTLEEYHDVLKAFQDKDANGNGKKDEIGLTYLFNGWCGNFGDMIAAFGVPDNNDHRIVRDGKVIFTAVQPEYKDAIQYYHKWVKEGLIDPEATTQDTAKMFAKGKSKDETLGSFIWWENTEMVGTDRQNDYVVLPPLVGPKGKPIVGRSNYSEYGRDAFVITKANKYPEITSRWVDQLYAPKESAQVNWGPIGEVYKEDSNGMLVNKELPAGVAMGEYRQKVAPGGPFIVLKQDFGKVVDMEPRAKERLQILDKYYRPYEEKENYPQVFFSAEDSQKINQIQTDITQFVNQKQAHWLQDGGIEKEWDSYVKQLDQMGLPELMKLYQKGLDDFNKSNK</sequence>
<gene>
    <name evidence="7" type="ORF">FB550_10683</name>
</gene>
<protein>
    <submittedName>
        <fullName evidence="7">Carbohydrate ABC transporter substrate-binding protein (CUT1 family)</fullName>
    </submittedName>
</protein>
<dbReference type="EMBL" id="VIVN01000006">
    <property type="protein sequence ID" value="TWE01031.1"/>
    <property type="molecule type" value="Genomic_DNA"/>
</dbReference>
<dbReference type="InterPro" id="IPR050490">
    <property type="entry name" value="Bact_solute-bd_prot1"/>
</dbReference>
<comment type="caution">
    <text evidence="7">The sequence shown here is derived from an EMBL/GenBank/DDBJ whole genome shotgun (WGS) entry which is preliminary data.</text>
</comment>
<organism evidence="7 8">
    <name type="scientific">Neobacillus bataviensis</name>
    <dbReference type="NCBI Taxonomy" id="220685"/>
    <lineage>
        <taxon>Bacteria</taxon>
        <taxon>Bacillati</taxon>
        <taxon>Bacillota</taxon>
        <taxon>Bacilli</taxon>
        <taxon>Bacillales</taxon>
        <taxon>Bacillaceae</taxon>
        <taxon>Neobacillus</taxon>
    </lineage>
</organism>
<dbReference type="Proteomes" id="UP000319671">
    <property type="component" value="Unassembled WGS sequence"/>
</dbReference>
<evidence type="ECO:0000256" key="3">
    <source>
        <dbReference type="ARBA" id="ARBA00023136"/>
    </source>
</evidence>
<dbReference type="InterPro" id="IPR006059">
    <property type="entry name" value="SBP"/>
</dbReference>
<dbReference type="Pfam" id="PF01547">
    <property type="entry name" value="SBP_bac_1"/>
    <property type="match status" value="1"/>
</dbReference>
<reference evidence="7 8" key="1">
    <citation type="submission" date="2019-06" db="EMBL/GenBank/DDBJ databases">
        <title>Sorghum-associated microbial communities from plants grown in Nebraska, USA.</title>
        <authorList>
            <person name="Schachtman D."/>
        </authorList>
    </citation>
    <scope>NUCLEOTIDE SEQUENCE [LARGE SCALE GENOMIC DNA]</scope>
    <source>
        <strain evidence="7 8">2482</strain>
    </source>
</reference>
<dbReference type="PROSITE" id="PS51257">
    <property type="entry name" value="PROKAR_LIPOPROTEIN"/>
    <property type="match status" value="1"/>
</dbReference>
<evidence type="ECO:0000256" key="1">
    <source>
        <dbReference type="ARBA" id="ARBA00022475"/>
    </source>
</evidence>
<keyword evidence="2 6" id="KW-0732">Signal</keyword>